<proteinExistence type="predicted"/>
<evidence type="ECO:0000259" key="8">
    <source>
        <dbReference type="SMART" id="SM00906"/>
    </source>
</evidence>
<evidence type="ECO:0000256" key="3">
    <source>
        <dbReference type="ARBA" id="ARBA00023125"/>
    </source>
</evidence>
<dbReference type="GO" id="GO:0043565">
    <property type="term" value="F:sequence-specific DNA binding"/>
    <property type="evidence" value="ECO:0007669"/>
    <property type="project" value="TreeGrafter"/>
</dbReference>
<sequence>MDESPIASSSRTRVATDAAESDRLHKKLRGDPAPPRLMSNVLASVARHDALGHGPYRRGQLLPAIDNDAVNLERQNSLEGANSTRAEKTAGGEYSSTSVHQNSFVGTIPRSSTTNSRTAIESPITFQSPPLFRDGEITNIPRGAVVVDHLSRLPDTNSLRNSPEPPQTDEQGHYIGPASGVSFLSRIQKRLKVQSPGYLNSSVFNFGDRPLPGQDSSFAILPPKTVAESMVRRYFDFAATTHRFLHRPTIQSWLEELLNHCWTLFGITAQLAMALGIHRKSRVARNQFGYLDYIDLECRKRTFWCAYNLNTYLSAALGRPMTFHDEDIDQQLPLSVDDDQLRPGCGMDSTESGLPTISAPVAQIKLSRIVARVLRSLYGIKSVSTEEHLTLAAGFNEDLSEWREAISYLLDTVGSSALYVKLVLRQRDLLQLAFWHAQILVHRPFLINSLNSFSGYVQENGSGRLRYEEIRKNVRLCVDAATKIAKHINHINDAGELYSTLFFIPYYGFSAVVILYVFAIQRRTETPETYLDCFRLASQCHTQIESVATNGSLMQRYGVVLQELRLEVLRNNTYLASVSTPLAGKCSTSNENNEILSLSYRRSQLSPEVGTSGSRLAVEQATEDAPQDAADPLHAFDVGFFNMTNWAQFDSLVTGGTGNFDALVHDDSADLWGQGSDVRLNP</sequence>
<keyword evidence="3" id="KW-0238">DNA-binding</keyword>
<feature type="region of interest" description="Disordered" evidence="6">
    <location>
        <begin position="1"/>
        <end position="35"/>
    </location>
</feature>
<dbReference type="PANTHER" id="PTHR47540:SF3">
    <property type="entry name" value="ZN(II)2CYS6 TRANSCRIPTION FACTOR (EUROFUNG)"/>
    <property type="match status" value="1"/>
</dbReference>
<evidence type="ECO:0000313" key="10">
    <source>
        <dbReference type="Proteomes" id="UP000070328"/>
    </source>
</evidence>
<gene>
    <name evidence="9" type="ORF">CSIM01_12636</name>
</gene>
<evidence type="ECO:0000256" key="1">
    <source>
        <dbReference type="ARBA" id="ARBA00004123"/>
    </source>
</evidence>
<dbReference type="GO" id="GO:0045944">
    <property type="term" value="P:positive regulation of transcription by RNA polymerase II"/>
    <property type="evidence" value="ECO:0007669"/>
    <property type="project" value="TreeGrafter"/>
</dbReference>
<feature type="compositionally biased region" description="Polar residues" evidence="6">
    <location>
        <begin position="1"/>
        <end position="13"/>
    </location>
</feature>
<feature type="region of interest" description="Disordered" evidence="6">
    <location>
        <begin position="606"/>
        <end position="627"/>
    </location>
</feature>
<evidence type="ECO:0000256" key="6">
    <source>
        <dbReference type="SAM" id="MobiDB-lite"/>
    </source>
</evidence>
<reference evidence="9 10" key="1">
    <citation type="submission" date="2014-02" db="EMBL/GenBank/DDBJ databases">
        <title>The genome sequence of Colletotrichum simmondsii CBS122122.</title>
        <authorList>
            <person name="Baroncelli R."/>
            <person name="Thon M.R."/>
        </authorList>
    </citation>
    <scope>NUCLEOTIDE SEQUENCE [LARGE SCALE GENOMIC DNA]</scope>
    <source>
        <strain evidence="9 10">CBS122122</strain>
    </source>
</reference>
<keyword evidence="7" id="KW-0812">Transmembrane</keyword>
<keyword evidence="5" id="KW-0539">Nucleus</keyword>
<evidence type="ECO:0000256" key="2">
    <source>
        <dbReference type="ARBA" id="ARBA00023015"/>
    </source>
</evidence>
<name>A0A135S318_9PEZI</name>
<dbReference type="InterPro" id="IPR051711">
    <property type="entry name" value="Stress_Response_Reg"/>
</dbReference>
<dbReference type="Proteomes" id="UP000070328">
    <property type="component" value="Unassembled WGS sequence"/>
</dbReference>
<comment type="subcellular location">
    <subcellularLocation>
        <location evidence="1">Nucleus</location>
    </subcellularLocation>
</comment>
<dbReference type="Pfam" id="PF04082">
    <property type="entry name" value="Fungal_trans"/>
    <property type="match status" value="1"/>
</dbReference>
<dbReference type="GO" id="GO:0005634">
    <property type="term" value="C:nucleus"/>
    <property type="evidence" value="ECO:0007669"/>
    <property type="project" value="UniProtKB-SubCell"/>
</dbReference>
<protein>
    <submittedName>
        <fullName evidence="9">Finger protein</fullName>
    </submittedName>
</protein>
<comment type="caution">
    <text evidence="9">The sequence shown here is derived from an EMBL/GenBank/DDBJ whole genome shotgun (WGS) entry which is preliminary data.</text>
</comment>
<dbReference type="OrthoDB" id="2579025at2759"/>
<evidence type="ECO:0000256" key="4">
    <source>
        <dbReference type="ARBA" id="ARBA00023163"/>
    </source>
</evidence>
<dbReference type="CDD" id="cd12148">
    <property type="entry name" value="fungal_TF_MHR"/>
    <property type="match status" value="1"/>
</dbReference>
<feature type="domain" description="Xylanolytic transcriptional activator regulatory" evidence="8">
    <location>
        <begin position="261"/>
        <end position="339"/>
    </location>
</feature>
<keyword evidence="7" id="KW-0472">Membrane</keyword>
<keyword evidence="10" id="KW-1185">Reference proteome</keyword>
<dbReference type="PANTHER" id="PTHR47540">
    <property type="entry name" value="THIAMINE REPRESSIBLE GENES REGULATORY PROTEIN THI5"/>
    <property type="match status" value="1"/>
</dbReference>
<accession>A0A135S318</accession>
<dbReference type="InterPro" id="IPR007219">
    <property type="entry name" value="XnlR_reg_dom"/>
</dbReference>
<keyword evidence="7" id="KW-1133">Transmembrane helix</keyword>
<evidence type="ECO:0000313" key="9">
    <source>
        <dbReference type="EMBL" id="KXH30281.1"/>
    </source>
</evidence>
<evidence type="ECO:0000256" key="7">
    <source>
        <dbReference type="SAM" id="Phobius"/>
    </source>
</evidence>
<feature type="transmembrane region" description="Helical" evidence="7">
    <location>
        <begin position="497"/>
        <end position="519"/>
    </location>
</feature>
<dbReference type="SMART" id="SM00906">
    <property type="entry name" value="Fungal_trans"/>
    <property type="match status" value="1"/>
</dbReference>
<keyword evidence="2" id="KW-0805">Transcription regulation</keyword>
<dbReference type="EMBL" id="JFBX01000723">
    <property type="protein sequence ID" value="KXH30281.1"/>
    <property type="molecule type" value="Genomic_DNA"/>
</dbReference>
<keyword evidence="4" id="KW-0804">Transcription</keyword>
<dbReference type="GO" id="GO:0008270">
    <property type="term" value="F:zinc ion binding"/>
    <property type="evidence" value="ECO:0007669"/>
    <property type="project" value="InterPro"/>
</dbReference>
<evidence type="ECO:0000256" key="5">
    <source>
        <dbReference type="ARBA" id="ARBA00023242"/>
    </source>
</evidence>
<feature type="region of interest" description="Disordered" evidence="6">
    <location>
        <begin position="76"/>
        <end position="98"/>
    </location>
</feature>
<feature type="region of interest" description="Disordered" evidence="6">
    <location>
        <begin position="154"/>
        <end position="175"/>
    </location>
</feature>
<dbReference type="GO" id="GO:0006351">
    <property type="term" value="P:DNA-templated transcription"/>
    <property type="evidence" value="ECO:0007669"/>
    <property type="project" value="InterPro"/>
</dbReference>
<dbReference type="AlphaFoldDB" id="A0A135S318"/>
<organism evidence="9 10">
    <name type="scientific">Colletotrichum simmondsii</name>
    <dbReference type="NCBI Taxonomy" id="703756"/>
    <lineage>
        <taxon>Eukaryota</taxon>
        <taxon>Fungi</taxon>
        <taxon>Dikarya</taxon>
        <taxon>Ascomycota</taxon>
        <taxon>Pezizomycotina</taxon>
        <taxon>Sordariomycetes</taxon>
        <taxon>Hypocreomycetidae</taxon>
        <taxon>Glomerellales</taxon>
        <taxon>Glomerellaceae</taxon>
        <taxon>Colletotrichum</taxon>
        <taxon>Colletotrichum acutatum species complex</taxon>
    </lineage>
</organism>